<dbReference type="RefSeq" id="WP_065789770.1">
    <property type="nucleotide sequence ID" value="NZ_MAUJ01000001.1"/>
</dbReference>
<evidence type="ECO:0000313" key="1">
    <source>
        <dbReference type="EMBL" id="OCQ23757.1"/>
    </source>
</evidence>
<gene>
    <name evidence="1" type="ORF">A7985_07400</name>
</gene>
<sequence>MNIELLNTSIDSFINFLNQNFDLVSRAYEFHKLETEKSGELLVPFADFFDDWAQANWELLVERTVCSSQESLTIYGSGSDYEAAEYSRVFFHKAAATHEVICTAENALDWITGEVVELSKFEFDSFVSVSGDWFEVAPPFDHILMSEKGVTGSGYQQIVIPRNHVEFTLQPIEI</sequence>
<accession>A0A1C0TWT7</accession>
<dbReference type="OrthoDB" id="6288432at2"/>
<comment type="caution">
    <text evidence="1">The sequence shown here is derived from an EMBL/GenBank/DDBJ whole genome shotgun (WGS) entry which is preliminary data.</text>
</comment>
<protein>
    <submittedName>
        <fullName evidence="1">Uncharacterized protein</fullName>
    </submittedName>
</protein>
<proteinExistence type="predicted"/>
<evidence type="ECO:0000313" key="2">
    <source>
        <dbReference type="Proteomes" id="UP000093366"/>
    </source>
</evidence>
<dbReference type="Proteomes" id="UP000093366">
    <property type="component" value="Unassembled WGS sequence"/>
</dbReference>
<reference evidence="2" key="1">
    <citation type="submission" date="2016-07" db="EMBL/GenBank/DDBJ databases">
        <authorList>
            <person name="Florea S."/>
            <person name="Webb J.S."/>
            <person name="Jaromczyk J."/>
            <person name="Schardl C.L."/>
        </authorList>
    </citation>
    <scope>NUCLEOTIDE SEQUENCE [LARGE SCALE GENOMIC DNA]</scope>
    <source>
        <strain evidence="2">IPB1</strain>
    </source>
</reference>
<name>A0A1C0TWT7_9GAMM</name>
<organism evidence="1 2">
    <name type="scientific">Pseudoalteromonas luteoviolacea</name>
    <dbReference type="NCBI Taxonomy" id="43657"/>
    <lineage>
        <taxon>Bacteria</taxon>
        <taxon>Pseudomonadati</taxon>
        <taxon>Pseudomonadota</taxon>
        <taxon>Gammaproteobacteria</taxon>
        <taxon>Alteromonadales</taxon>
        <taxon>Pseudoalteromonadaceae</taxon>
        <taxon>Pseudoalteromonas</taxon>
    </lineage>
</organism>
<dbReference type="AlphaFoldDB" id="A0A1C0TWT7"/>
<dbReference type="EMBL" id="MAUJ01000001">
    <property type="protein sequence ID" value="OCQ23757.1"/>
    <property type="molecule type" value="Genomic_DNA"/>
</dbReference>